<accession>A0A1T4N6K5</accession>
<dbReference type="AlphaFoldDB" id="A0A1T4N6K5"/>
<keyword evidence="4" id="KW-1185">Reference proteome</keyword>
<feature type="transmembrane region" description="Helical" evidence="2">
    <location>
        <begin position="94"/>
        <end position="114"/>
    </location>
</feature>
<dbReference type="RefSeq" id="WP_078934074.1">
    <property type="nucleotide sequence ID" value="NZ_FUWG01000020.1"/>
</dbReference>
<feature type="region of interest" description="Disordered" evidence="1">
    <location>
        <begin position="67"/>
        <end position="88"/>
    </location>
</feature>
<dbReference type="OrthoDB" id="371348at2"/>
<evidence type="ECO:0000256" key="1">
    <source>
        <dbReference type="SAM" id="MobiDB-lite"/>
    </source>
</evidence>
<feature type="compositionally biased region" description="Polar residues" evidence="1">
    <location>
        <begin position="123"/>
        <end position="141"/>
    </location>
</feature>
<gene>
    <name evidence="3" type="ORF">SAMN02745149_02196</name>
</gene>
<name>A0A1T4N6K5_TREPO</name>
<keyword evidence="2" id="KW-0472">Membrane</keyword>
<sequence length="276" mass="30183">MKTMNIPDRILEEIHLGERNAEDYYDIYGKEQLENALKQLDQSDEEILSRYFADDMRNAVLKKQFSVTGGTSGGASGEENDSSEKKSSPHALRLRIMACAAAVLAAVIAAPVVLQRARPASASPENSNRLKGNKIPSKTPQSLRLYRKDGNSVNALENGASAKAGDVIQITYNPGRNDYGVIFSIDGNGNVTRHFPESGWTAVKMKHSGSEIPLDFSYELDDAPDFECFILVASKKAFSLEGIDEEIAASSVDVDFIQVGNYLPSGTDRTAFLLRK</sequence>
<keyword evidence="2" id="KW-0812">Transmembrane</keyword>
<organism evidence="3 4">
    <name type="scientific">Treponema porcinum</name>
    <dbReference type="NCBI Taxonomy" id="261392"/>
    <lineage>
        <taxon>Bacteria</taxon>
        <taxon>Pseudomonadati</taxon>
        <taxon>Spirochaetota</taxon>
        <taxon>Spirochaetia</taxon>
        <taxon>Spirochaetales</taxon>
        <taxon>Treponemataceae</taxon>
        <taxon>Treponema</taxon>
    </lineage>
</organism>
<dbReference type="GeneID" id="78317463"/>
<proteinExistence type="predicted"/>
<keyword evidence="2" id="KW-1133">Transmembrane helix</keyword>
<evidence type="ECO:0000313" key="4">
    <source>
        <dbReference type="Proteomes" id="UP000190423"/>
    </source>
</evidence>
<dbReference type="Proteomes" id="UP000190423">
    <property type="component" value="Unassembled WGS sequence"/>
</dbReference>
<dbReference type="STRING" id="261392.SAMN02745149_02196"/>
<evidence type="ECO:0000256" key="2">
    <source>
        <dbReference type="SAM" id="Phobius"/>
    </source>
</evidence>
<evidence type="ECO:0000313" key="3">
    <source>
        <dbReference type="EMBL" id="SJZ74919.1"/>
    </source>
</evidence>
<dbReference type="EMBL" id="FUWG01000020">
    <property type="protein sequence ID" value="SJZ74919.1"/>
    <property type="molecule type" value="Genomic_DNA"/>
</dbReference>
<protein>
    <recommendedName>
        <fullName evidence="5">DUF4384 domain-containing protein</fullName>
    </recommendedName>
</protein>
<feature type="region of interest" description="Disordered" evidence="1">
    <location>
        <begin position="117"/>
        <end position="141"/>
    </location>
</feature>
<evidence type="ECO:0008006" key="5">
    <source>
        <dbReference type="Google" id="ProtNLM"/>
    </source>
</evidence>
<reference evidence="3 4" key="1">
    <citation type="submission" date="2017-02" db="EMBL/GenBank/DDBJ databases">
        <authorList>
            <person name="Peterson S.W."/>
        </authorList>
    </citation>
    <scope>NUCLEOTIDE SEQUENCE [LARGE SCALE GENOMIC DNA]</scope>
    <source>
        <strain evidence="3 4">ATCC BAA-908</strain>
    </source>
</reference>